<comment type="caution">
    <text evidence="1">The sequence shown here is derived from an EMBL/GenBank/DDBJ whole genome shotgun (WGS) entry which is preliminary data.</text>
</comment>
<feature type="non-terminal residue" evidence="1">
    <location>
        <position position="1"/>
    </location>
</feature>
<dbReference type="EMBL" id="CAJVQC010174667">
    <property type="protein sequence ID" value="CAG8851172.1"/>
    <property type="molecule type" value="Genomic_DNA"/>
</dbReference>
<name>A0ACA9SZ96_9GLOM</name>
<organism evidence="1 2">
    <name type="scientific">Racocetra persica</name>
    <dbReference type="NCBI Taxonomy" id="160502"/>
    <lineage>
        <taxon>Eukaryota</taxon>
        <taxon>Fungi</taxon>
        <taxon>Fungi incertae sedis</taxon>
        <taxon>Mucoromycota</taxon>
        <taxon>Glomeromycotina</taxon>
        <taxon>Glomeromycetes</taxon>
        <taxon>Diversisporales</taxon>
        <taxon>Gigasporaceae</taxon>
        <taxon>Racocetra</taxon>
    </lineage>
</organism>
<keyword evidence="2" id="KW-1185">Reference proteome</keyword>
<evidence type="ECO:0000313" key="1">
    <source>
        <dbReference type="EMBL" id="CAG8851172.1"/>
    </source>
</evidence>
<dbReference type="Proteomes" id="UP000789920">
    <property type="component" value="Unassembled WGS sequence"/>
</dbReference>
<reference evidence="1" key="1">
    <citation type="submission" date="2021-06" db="EMBL/GenBank/DDBJ databases">
        <authorList>
            <person name="Kallberg Y."/>
            <person name="Tangrot J."/>
            <person name="Rosling A."/>
        </authorList>
    </citation>
    <scope>NUCLEOTIDE SEQUENCE</scope>
    <source>
        <strain evidence="1">MA461A</strain>
    </source>
</reference>
<evidence type="ECO:0000313" key="2">
    <source>
        <dbReference type="Proteomes" id="UP000789920"/>
    </source>
</evidence>
<accession>A0ACA9SZ96</accession>
<sequence length="108" mass="12455">IVKDKSVDNYFRYSYKLASFNSRKPASSTSRKLASSNSRKSESSNSSKSASPNNASINYHKGYHEGYKLIEGLIENMMLILYHTPRDLPTTPPTERKRDISYLYRDWP</sequence>
<protein>
    <submittedName>
        <fullName evidence="1">30233_t:CDS:1</fullName>
    </submittedName>
</protein>
<proteinExistence type="predicted"/>
<gene>
    <name evidence="1" type="ORF">RPERSI_LOCUS36443</name>
</gene>
<feature type="non-terminal residue" evidence="1">
    <location>
        <position position="108"/>
    </location>
</feature>